<protein>
    <recommendedName>
        <fullName evidence="3">Addiction module protein</fullName>
    </recommendedName>
</protein>
<dbReference type="OrthoDB" id="799583at2"/>
<proteinExistence type="predicted"/>
<evidence type="ECO:0000313" key="1">
    <source>
        <dbReference type="EMBL" id="KGE88555.1"/>
    </source>
</evidence>
<keyword evidence="2" id="KW-1185">Reference proteome</keyword>
<organism evidence="1 2">
    <name type="scientific">Phaeodactylibacter xiamenensis</name>
    <dbReference type="NCBI Taxonomy" id="1524460"/>
    <lineage>
        <taxon>Bacteria</taxon>
        <taxon>Pseudomonadati</taxon>
        <taxon>Bacteroidota</taxon>
        <taxon>Saprospiria</taxon>
        <taxon>Saprospirales</taxon>
        <taxon>Haliscomenobacteraceae</taxon>
        <taxon>Phaeodactylibacter</taxon>
    </lineage>
</organism>
<reference evidence="1 2" key="1">
    <citation type="journal article" date="2014" name="Int. J. Syst. Evol. Microbiol.">
        <title>Phaeodactylibacter xiamenensis gen. nov., sp. nov., a member of the family Saprospiraceae isolated from the marine alga Phaeodactylum tricornutum.</title>
        <authorList>
            <person name="Chen Z.Jr."/>
            <person name="Lei X."/>
            <person name="Lai Q."/>
            <person name="Li Y."/>
            <person name="Zhang B."/>
            <person name="Zhang J."/>
            <person name="Zhang H."/>
            <person name="Yang L."/>
            <person name="Zheng W."/>
            <person name="Tian Y."/>
            <person name="Yu Z."/>
            <person name="Xu H.Jr."/>
            <person name="Zheng T."/>
        </authorList>
    </citation>
    <scope>NUCLEOTIDE SEQUENCE [LARGE SCALE GENOMIC DNA]</scope>
    <source>
        <strain evidence="1 2">KD52</strain>
    </source>
</reference>
<evidence type="ECO:0000313" key="2">
    <source>
        <dbReference type="Proteomes" id="UP000029736"/>
    </source>
</evidence>
<dbReference type="STRING" id="1524460.IX84_07695"/>
<dbReference type="AlphaFoldDB" id="A0A098S8V9"/>
<gene>
    <name evidence="1" type="ORF">IX84_07695</name>
</gene>
<comment type="caution">
    <text evidence="1">The sequence shown here is derived from an EMBL/GenBank/DDBJ whole genome shotgun (WGS) entry which is preliminary data.</text>
</comment>
<accession>A0A098S8V9</accession>
<dbReference type="EMBL" id="JPOS01000018">
    <property type="protein sequence ID" value="KGE88555.1"/>
    <property type="molecule type" value="Genomic_DNA"/>
</dbReference>
<dbReference type="Proteomes" id="UP000029736">
    <property type="component" value="Unassembled WGS sequence"/>
</dbReference>
<sequence>MLLKEKVLEILQSLPDQFPLDVLVERLILLEKINTGLQQVEEGKIISQEEAKASLKKWQK</sequence>
<evidence type="ECO:0008006" key="3">
    <source>
        <dbReference type="Google" id="ProtNLM"/>
    </source>
</evidence>
<name>A0A098S8V9_9BACT</name>